<dbReference type="HOGENOM" id="CLU_704093_0_0_1"/>
<dbReference type="PROSITE" id="PS50089">
    <property type="entry name" value="ZF_RING_2"/>
    <property type="match status" value="1"/>
</dbReference>
<protein>
    <recommendedName>
        <fullName evidence="6">RING-type domain-containing protein</fullName>
    </recommendedName>
</protein>
<evidence type="ECO:0000313" key="7">
    <source>
        <dbReference type="EMBL" id="KIK60930.1"/>
    </source>
</evidence>
<dbReference type="EMBL" id="KN834773">
    <property type="protein sequence ID" value="KIK60930.1"/>
    <property type="molecule type" value="Genomic_DNA"/>
</dbReference>
<dbReference type="InterPro" id="IPR013083">
    <property type="entry name" value="Znf_RING/FYVE/PHD"/>
</dbReference>
<accession>A0A0D0BB08</accession>
<feature type="compositionally biased region" description="Polar residues" evidence="5">
    <location>
        <begin position="54"/>
        <end position="64"/>
    </location>
</feature>
<dbReference type="Proteomes" id="UP000053593">
    <property type="component" value="Unassembled WGS sequence"/>
</dbReference>
<dbReference type="InterPro" id="IPR017907">
    <property type="entry name" value="Znf_RING_CS"/>
</dbReference>
<keyword evidence="8" id="KW-1185">Reference proteome</keyword>
<dbReference type="Pfam" id="PF13445">
    <property type="entry name" value="zf-RING_UBOX"/>
    <property type="match status" value="1"/>
</dbReference>
<dbReference type="PANTHER" id="PTHR23327">
    <property type="entry name" value="RING FINGER PROTEIN 127"/>
    <property type="match status" value="1"/>
</dbReference>
<reference evidence="7 8" key="1">
    <citation type="submission" date="2014-04" db="EMBL/GenBank/DDBJ databases">
        <title>Evolutionary Origins and Diversification of the Mycorrhizal Mutualists.</title>
        <authorList>
            <consortium name="DOE Joint Genome Institute"/>
            <consortium name="Mycorrhizal Genomics Consortium"/>
            <person name="Kohler A."/>
            <person name="Kuo A."/>
            <person name="Nagy L.G."/>
            <person name="Floudas D."/>
            <person name="Copeland A."/>
            <person name="Barry K.W."/>
            <person name="Cichocki N."/>
            <person name="Veneault-Fourrey C."/>
            <person name="LaButti K."/>
            <person name="Lindquist E.A."/>
            <person name="Lipzen A."/>
            <person name="Lundell T."/>
            <person name="Morin E."/>
            <person name="Murat C."/>
            <person name="Riley R."/>
            <person name="Ohm R."/>
            <person name="Sun H."/>
            <person name="Tunlid A."/>
            <person name="Henrissat B."/>
            <person name="Grigoriev I.V."/>
            <person name="Hibbett D.S."/>
            <person name="Martin F."/>
        </authorList>
    </citation>
    <scope>NUCLEOTIDE SEQUENCE [LARGE SCALE GENOMIC DNA]</scope>
    <source>
        <strain evidence="7 8">FD-317 M1</strain>
    </source>
</reference>
<feature type="region of interest" description="Disordered" evidence="5">
    <location>
        <begin position="54"/>
        <end position="98"/>
    </location>
</feature>
<name>A0A0D0BB08_9AGAR</name>
<gene>
    <name evidence="7" type="ORF">GYMLUDRAFT_244079</name>
</gene>
<dbReference type="PROSITE" id="PS00518">
    <property type="entry name" value="ZF_RING_1"/>
    <property type="match status" value="1"/>
</dbReference>
<evidence type="ECO:0000256" key="3">
    <source>
        <dbReference type="ARBA" id="ARBA00022833"/>
    </source>
</evidence>
<dbReference type="InterPro" id="IPR001841">
    <property type="entry name" value="Znf_RING"/>
</dbReference>
<dbReference type="PROSITE" id="PS51257">
    <property type="entry name" value="PROKAR_LIPOPROTEIN"/>
    <property type="match status" value="1"/>
</dbReference>
<evidence type="ECO:0000256" key="1">
    <source>
        <dbReference type="ARBA" id="ARBA00022723"/>
    </source>
</evidence>
<evidence type="ECO:0000259" key="6">
    <source>
        <dbReference type="PROSITE" id="PS50089"/>
    </source>
</evidence>
<dbReference type="OrthoDB" id="2965968at2759"/>
<evidence type="ECO:0000313" key="8">
    <source>
        <dbReference type="Proteomes" id="UP000053593"/>
    </source>
</evidence>
<proteinExistence type="predicted"/>
<keyword evidence="1" id="KW-0479">Metal-binding</keyword>
<evidence type="ECO:0000256" key="2">
    <source>
        <dbReference type="ARBA" id="ARBA00022771"/>
    </source>
</evidence>
<evidence type="ECO:0000256" key="5">
    <source>
        <dbReference type="SAM" id="MobiDB-lite"/>
    </source>
</evidence>
<dbReference type="GO" id="GO:0008270">
    <property type="term" value="F:zinc ion binding"/>
    <property type="evidence" value="ECO:0007669"/>
    <property type="project" value="UniProtKB-KW"/>
</dbReference>
<dbReference type="AlphaFoldDB" id="A0A0D0BB08"/>
<dbReference type="SUPFAM" id="SSF57850">
    <property type="entry name" value="RING/U-box"/>
    <property type="match status" value="1"/>
</dbReference>
<dbReference type="InterPro" id="IPR027370">
    <property type="entry name" value="Znf-RING_euk"/>
</dbReference>
<evidence type="ECO:0000256" key="4">
    <source>
        <dbReference type="PROSITE-ProRule" id="PRU00175"/>
    </source>
</evidence>
<keyword evidence="3" id="KW-0862">Zinc</keyword>
<feature type="region of interest" description="Disordered" evidence="5">
    <location>
        <begin position="233"/>
        <end position="256"/>
    </location>
</feature>
<feature type="domain" description="RING-type" evidence="6">
    <location>
        <begin position="304"/>
        <end position="347"/>
    </location>
</feature>
<sequence length="392" mass="42554">MFRLSGWTTIFGGGACKALPVHGKFAETLTSILPLPSPSSHRFPFNLLYSMPRSSSRRTISQSPYKRPSGHRQPLPGDAATLPVDLSSSQTVSPDMDHARCSSATLPIDLSVSSDEEVPPNTSSTVSVSSTEFAIFFLQYSLSIAPLDFKFMAVADAQMPCPDIQLRPGVTLVILAAKSTRHSFNHTHRDSAAPLIDLSGSRDGKVFPNTSSTHCTPQLQVYGRRGCANASPGSSAAAGNDVGGSSNKTTSNFTPSTFATANHAPSSFADTSNGPPSPRQHYDIERELEHLTKLVGTLESQLACPVCFKLAFEPYVAICGHTFCSKCLMEMQEKSVKQNKPPVCCLCFRFLYGPPTPYSAMKKQTHAIAAADRKQVPPKVDFFWDRARYKLK</sequence>
<organism evidence="7 8">
    <name type="scientific">Collybiopsis luxurians FD-317 M1</name>
    <dbReference type="NCBI Taxonomy" id="944289"/>
    <lineage>
        <taxon>Eukaryota</taxon>
        <taxon>Fungi</taxon>
        <taxon>Dikarya</taxon>
        <taxon>Basidiomycota</taxon>
        <taxon>Agaricomycotina</taxon>
        <taxon>Agaricomycetes</taxon>
        <taxon>Agaricomycetidae</taxon>
        <taxon>Agaricales</taxon>
        <taxon>Marasmiineae</taxon>
        <taxon>Omphalotaceae</taxon>
        <taxon>Collybiopsis</taxon>
        <taxon>Collybiopsis luxurians</taxon>
    </lineage>
</organism>
<dbReference type="Gene3D" id="3.30.40.10">
    <property type="entry name" value="Zinc/RING finger domain, C3HC4 (zinc finger)"/>
    <property type="match status" value="1"/>
</dbReference>
<feature type="compositionally biased region" description="Polar residues" evidence="5">
    <location>
        <begin position="243"/>
        <end position="256"/>
    </location>
</feature>
<keyword evidence="2 4" id="KW-0863">Zinc-finger</keyword>